<protein>
    <submittedName>
        <fullName evidence="2">Uncharacterized protein</fullName>
    </submittedName>
</protein>
<accession>A0A4P2PSS5</accession>
<evidence type="ECO:0000256" key="1">
    <source>
        <dbReference type="SAM" id="MobiDB-lite"/>
    </source>
</evidence>
<reference evidence="2 3" key="1">
    <citation type="submission" date="2015-09" db="EMBL/GenBank/DDBJ databases">
        <title>Sorangium comparison.</title>
        <authorList>
            <person name="Zaburannyi N."/>
            <person name="Bunk B."/>
            <person name="Overmann J."/>
            <person name="Mueller R."/>
        </authorList>
    </citation>
    <scope>NUCLEOTIDE SEQUENCE [LARGE SCALE GENOMIC DNA]</scope>
    <source>
        <strain evidence="2 3">So ceGT47</strain>
    </source>
</reference>
<dbReference type="AlphaFoldDB" id="A0A4P2PSS5"/>
<evidence type="ECO:0000313" key="2">
    <source>
        <dbReference type="EMBL" id="AUX19594.1"/>
    </source>
</evidence>
<dbReference type="EMBL" id="CP012670">
    <property type="protein sequence ID" value="AUX19594.1"/>
    <property type="molecule type" value="Genomic_DNA"/>
</dbReference>
<name>A0A4P2PSS5_SORCE</name>
<gene>
    <name evidence="2" type="ORF">SOCEGT47_000460</name>
</gene>
<proteinExistence type="predicted"/>
<organism evidence="2 3">
    <name type="scientific">Sorangium cellulosum</name>
    <name type="common">Polyangium cellulosum</name>
    <dbReference type="NCBI Taxonomy" id="56"/>
    <lineage>
        <taxon>Bacteria</taxon>
        <taxon>Pseudomonadati</taxon>
        <taxon>Myxococcota</taxon>
        <taxon>Polyangia</taxon>
        <taxon>Polyangiales</taxon>
        <taxon>Polyangiaceae</taxon>
        <taxon>Sorangium</taxon>
    </lineage>
</organism>
<evidence type="ECO:0000313" key="3">
    <source>
        <dbReference type="Proteomes" id="UP000295781"/>
    </source>
</evidence>
<dbReference type="Proteomes" id="UP000295781">
    <property type="component" value="Chromosome"/>
</dbReference>
<feature type="region of interest" description="Disordered" evidence="1">
    <location>
        <begin position="1"/>
        <end position="29"/>
    </location>
</feature>
<sequence>MSMIEPISEVPSVPERAQAEARAGESDPSFLATHRMSLEDAPRGYQLFKAKQDGCVRAVFTPAPAASA</sequence>